<dbReference type="RefSeq" id="WP_229230948.1">
    <property type="nucleotide sequence ID" value="NZ_AP024525.1"/>
</dbReference>
<accession>A0ABM7PPP1</accession>
<dbReference type="Pfam" id="PF11185">
    <property type="entry name" value="DUF2971"/>
    <property type="match status" value="1"/>
</dbReference>
<proteinExistence type="predicted"/>
<dbReference type="Proteomes" id="UP001319861">
    <property type="component" value="Chromosome"/>
</dbReference>
<protein>
    <recommendedName>
        <fullName evidence="3">DUF2971 domain-containing protein</fullName>
    </recommendedName>
</protein>
<evidence type="ECO:0000313" key="1">
    <source>
        <dbReference type="EMBL" id="BCT74169.1"/>
    </source>
</evidence>
<dbReference type="EMBL" id="AP024525">
    <property type="protein sequence ID" value="BCT74169.1"/>
    <property type="molecule type" value="Genomic_DNA"/>
</dbReference>
<gene>
    <name evidence="1" type="ORF">SCMU_00110</name>
</gene>
<sequence>MSPLPDRPETELADGLSEKAWPPRTVWHYTDAKGLEGILRENVLWANSTAFMNDRHELLTGAMLLQELLERHKAYLEPKVLADIRSMLRYATARDRYKAFLACACEDPNNLTMWRNYTGNSVGFAIGIDSSKALSMRRQRPMTSSMLDEQGFHDDAERREVLENGRRPLGAFAWQEVKYDKEDHIKWAWGRLRELEGASRAHQSKSTRSPKTRPELDVMSDIYEDLQTIKDSGFKDERETRVLCWTALHTDLTYVKYRPNQYGIVPYVELGIPRSPDSVPGQFPEPMEQLPVVGIAVGPTPYPEEAASGVRELLRSVGRPAVAVIRLFGSKHGSGFSMGGGRLRIAGI</sequence>
<name>A0ABM7PPP1_SINCY</name>
<dbReference type="InterPro" id="IPR021352">
    <property type="entry name" value="DUF2971"/>
</dbReference>
<evidence type="ECO:0008006" key="3">
    <source>
        <dbReference type="Google" id="ProtNLM"/>
    </source>
</evidence>
<organism evidence="1 2">
    <name type="scientific">Sinomonas cyclohexanicum</name>
    <name type="common">Corynebacterium cyclohexanicum</name>
    <dbReference type="NCBI Taxonomy" id="322009"/>
    <lineage>
        <taxon>Bacteria</taxon>
        <taxon>Bacillati</taxon>
        <taxon>Actinomycetota</taxon>
        <taxon>Actinomycetes</taxon>
        <taxon>Micrococcales</taxon>
        <taxon>Micrococcaceae</taxon>
        <taxon>Sinomonas</taxon>
    </lineage>
</organism>
<reference evidence="1 2" key="1">
    <citation type="journal article" date="2021" name="J. Biosci. Bioeng.">
        <title>Identification and characterization of a chc gene cluster responsible for the aromatization pathway of cyclohexanecarboxylate degradation in Sinomonas cyclohexanicum ATCC 51369.</title>
        <authorList>
            <person name="Yamamoto T."/>
            <person name="Hasegawa Y."/>
            <person name="Lau P.C.K."/>
            <person name="Iwaki H."/>
        </authorList>
    </citation>
    <scope>NUCLEOTIDE SEQUENCE [LARGE SCALE GENOMIC DNA]</scope>
    <source>
        <strain evidence="1 2">ATCC 51369</strain>
    </source>
</reference>
<evidence type="ECO:0000313" key="2">
    <source>
        <dbReference type="Proteomes" id="UP001319861"/>
    </source>
</evidence>
<keyword evidence="2" id="KW-1185">Reference proteome</keyword>